<reference evidence="1 2" key="1">
    <citation type="journal article" date="2012" name="Nature">
        <title>Repeated polyploidization of Gossypium genomes and the evolution of spinnable cotton fibres.</title>
        <authorList>
            <person name="Paterson A.H."/>
            <person name="Wendel J.F."/>
            <person name="Gundlach H."/>
            <person name="Guo H."/>
            <person name="Jenkins J."/>
            <person name="Jin D."/>
            <person name="Llewellyn D."/>
            <person name="Showmaker K.C."/>
            <person name="Shu S."/>
            <person name="Udall J."/>
            <person name="Yoo M.J."/>
            <person name="Byers R."/>
            <person name="Chen W."/>
            <person name="Doron-Faigenboim A."/>
            <person name="Duke M.V."/>
            <person name="Gong L."/>
            <person name="Grimwood J."/>
            <person name="Grover C."/>
            <person name="Grupp K."/>
            <person name="Hu G."/>
            <person name="Lee T.H."/>
            <person name="Li J."/>
            <person name="Lin L."/>
            <person name="Liu T."/>
            <person name="Marler B.S."/>
            <person name="Page J.T."/>
            <person name="Roberts A.W."/>
            <person name="Romanel E."/>
            <person name="Sanders W.S."/>
            <person name="Szadkowski E."/>
            <person name="Tan X."/>
            <person name="Tang H."/>
            <person name="Xu C."/>
            <person name="Wang J."/>
            <person name="Wang Z."/>
            <person name="Zhang D."/>
            <person name="Zhang L."/>
            <person name="Ashrafi H."/>
            <person name="Bedon F."/>
            <person name="Bowers J.E."/>
            <person name="Brubaker C.L."/>
            <person name="Chee P.W."/>
            <person name="Das S."/>
            <person name="Gingle A.R."/>
            <person name="Haigler C.H."/>
            <person name="Harker D."/>
            <person name="Hoffmann L.V."/>
            <person name="Hovav R."/>
            <person name="Jones D.C."/>
            <person name="Lemke C."/>
            <person name="Mansoor S."/>
            <person name="ur Rahman M."/>
            <person name="Rainville L.N."/>
            <person name="Rambani A."/>
            <person name="Reddy U.K."/>
            <person name="Rong J.K."/>
            <person name="Saranga Y."/>
            <person name="Scheffler B.E."/>
            <person name="Scheffler J.A."/>
            <person name="Stelly D.M."/>
            <person name="Triplett B.A."/>
            <person name="Van Deynze A."/>
            <person name="Vaslin M.F."/>
            <person name="Waghmare V.N."/>
            <person name="Walford S.A."/>
            <person name="Wright R.J."/>
            <person name="Zaki E.A."/>
            <person name="Zhang T."/>
            <person name="Dennis E.S."/>
            <person name="Mayer K.F."/>
            <person name="Peterson D.G."/>
            <person name="Rokhsar D.S."/>
            <person name="Wang X."/>
            <person name="Schmutz J."/>
        </authorList>
    </citation>
    <scope>NUCLEOTIDE SEQUENCE [LARGE SCALE GENOMIC DNA]</scope>
</reference>
<accession>A0A0D2RQQ3</accession>
<proteinExistence type="predicted"/>
<keyword evidence="2" id="KW-1185">Reference proteome</keyword>
<dbReference type="Proteomes" id="UP000032304">
    <property type="component" value="Chromosome 6"/>
</dbReference>
<dbReference type="EMBL" id="CM001745">
    <property type="protein sequence ID" value="KJB34229.1"/>
    <property type="molecule type" value="Genomic_DNA"/>
</dbReference>
<name>A0A0D2RQQ3_GOSRA</name>
<dbReference type="Gramene" id="KJB34229">
    <property type="protein sequence ID" value="KJB34229"/>
    <property type="gene ID" value="B456_006G054400"/>
</dbReference>
<evidence type="ECO:0000313" key="1">
    <source>
        <dbReference type="EMBL" id="KJB34229.1"/>
    </source>
</evidence>
<organism evidence="1 2">
    <name type="scientific">Gossypium raimondii</name>
    <name type="common">Peruvian cotton</name>
    <name type="synonym">Gossypium klotzschianum subsp. raimondii</name>
    <dbReference type="NCBI Taxonomy" id="29730"/>
    <lineage>
        <taxon>Eukaryota</taxon>
        <taxon>Viridiplantae</taxon>
        <taxon>Streptophyta</taxon>
        <taxon>Embryophyta</taxon>
        <taxon>Tracheophyta</taxon>
        <taxon>Spermatophyta</taxon>
        <taxon>Magnoliopsida</taxon>
        <taxon>eudicotyledons</taxon>
        <taxon>Gunneridae</taxon>
        <taxon>Pentapetalae</taxon>
        <taxon>rosids</taxon>
        <taxon>malvids</taxon>
        <taxon>Malvales</taxon>
        <taxon>Malvaceae</taxon>
        <taxon>Malvoideae</taxon>
        <taxon>Gossypium</taxon>
    </lineage>
</organism>
<dbReference type="PANTHER" id="PTHR35317">
    <property type="entry name" value="OS04G0629600 PROTEIN"/>
    <property type="match status" value="1"/>
</dbReference>
<sequence length="375" mass="43390">MQEFRRISKCAEAKEAWEILETTHEGTNTVKQFKLQMLTTKIETLRMKEIETIREFYAKIYDLTKKAFALGSEYSNSKLLRKVFKSLFERFNIKVTAIEETKDIDAMRIDELIGSLQTFETNLEEAEKSKQKPEKNITFSLAKTRTTKESTVIKEIQEYEVNSKLSIENDFFKKKNSSCLKDNGCSCHIIGNLSCVSVIFYNWKKGKICGKGTLAVSRMPNLKNVLYVNGIKANLTNIGLLYDQRMLVNFVKDKCVVTLRQNEEIMEGVRTFDNCYKVFLPSNEKPDSKIYEILNVDETTDSSDSNEPIQPSANFKKNHSMDDVIGDFQCGVRTIWKSRPNYRDIIILVYYTSQIEPKKVEEALKDVDYINVMQE</sequence>
<dbReference type="Pfam" id="PF14223">
    <property type="entry name" value="Retrotran_gag_2"/>
    <property type="match status" value="1"/>
</dbReference>
<protein>
    <submittedName>
        <fullName evidence="1">Uncharacterized protein</fullName>
    </submittedName>
</protein>
<gene>
    <name evidence="1" type="ORF">B456_006G054400</name>
</gene>
<dbReference type="OMA" id="ASIETMF"/>
<dbReference type="PANTHER" id="PTHR35317:SF35">
    <property type="entry name" value="DUF4219 DOMAIN-CONTAINING PROTEIN"/>
    <property type="match status" value="1"/>
</dbReference>
<evidence type="ECO:0000313" key="2">
    <source>
        <dbReference type="Proteomes" id="UP000032304"/>
    </source>
</evidence>
<dbReference type="AlphaFoldDB" id="A0A0D2RQQ3"/>
<dbReference type="eggNOG" id="KOG0017">
    <property type="taxonomic scope" value="Eukaryota"/>
</dbReference>